<protein>
    <submittedName>
        <fullName evidence="1">Transposase</fullName>
    </submittedName>
</protein>
<dbReference type="Gene3D" id="1.10.10.10">
    <property type="entry name" value="Winged helix-like DNA-binding domain superfamily/Winged helix DNA-binding domain"/>
    <property type="match status" value="1"/>
</dbReference>
<dbReference type="Pfam" id="PF01527">
    <property type="entry name" value="HTH_Tnp_1"/>
    <property type="match status" value="1"/>
</dbReference>
<proteinExistence type="predicted"/>
<dbReference type="SUPFAM" id="SSF48295">
    <property type="entry name" value="TrpR-like"/>
    <property type="match status" value="1"/>
</dbReference>
<organism evidence="1">
    <name type="scientific">Roseihalotalea indica</name>
    <dbReference type="NCBI Taxonomy" id="2867963"/>
    <lineage>
        <taxon>Bacteria</taxon>
        <taxon>Pseudomonadati</taxon>
        <taxon>Bacteroidota</taxon>
        <taxon>Cytophagia</taxon>
        <taxon>Cytophagales</taxon>
        <taxon>Catalimonadaceae</taxon>
        <taxon>Roseihalotalea</taxon>
    </lineage>
</organism>
<dbReference type="GO" id="GO:0043565">
    <property type="term" value="F:sequence-specific DNA binding"/>
    <property type="evidence" value="ECO:0007669"/>
    <property type="project" value="InterPro"/>
</dbReference>
<reference evidence="1" key="2">
    <citation type="journal article" date="2024" name="Antonie Van Leeuwenhoek">
        <title>Roseihalotalea indica gen. nov., sp. nov., a halophilic Bacteroidetes from mesopelagic Southwest Indian Ocean with higher carbohydrate metabolic potential.</title>
        <authorList>
            <person name="Chen B."/>
            <person name="Zhang M."/>
            <person name="Lin D."/>
            <person name="Ye J."/>
            <person name="Tang K."/>
        </authorList>
    </citation>
    <scope>NUCLEOTIDE SEQUENCE</scope>
    <source>
        <strain evidence="1">TK19036</strain>
    </source>
</reference>
<dbReference type="InterPro" id="IPR010921">
    <property type="entry name" value="Trp_repressor/repl_initiator"/>
</dbReference>
<dbReference type="InterPro" id="IPR036388">
    <property type="entry name" value="WH-like_DNA-bd_sf"/>
</dbReference>
<gene>
    <name evidence="1" type="ORF">K4G66_27830</name>
</gene>
<sequence length="92" mass="10581">MTRRKFTAAFKTKVVLEALKERASLAELAQKYEVHPQQIGNWKREFLKGAEDVFSSGERKSAKTEAEEKEEKLLKIIGQQKVELDFLKKALS</sequence>
<dbReference type="AlphaFoldDB" id="A0AA49GP51"/>
<name>A0AA49GP51_9BACT</name>
<reference evidence="1" key="1">
    <citation type="journal article" date="2023" name="Comput. Struct. Biotechnol. J.">
        <title>Discovery of a novel marine Bacteroidetes with a rich repertoire of carbohydrate-active enzymes.</title>
        <authorList>
            <person name="Chen B."/>
            <person name="Liu G."/>
            <person name="Chen Q."/>
            <person name="Wang H."/>
            <person name="Liu L."/>
            <person name="Tang K."/>
        </authorList>
    </citation>
    <scope>NUCLEOTIDE SEQUENCE</scope>
    <source>
        <strain evidence="1">TK19036</strain>
    </source>
</reference>
<accession>A0AA49GP51</accession>
<dbReference type="GO" id="GO:0006313">
    <property type="term" value="P:DNA transposition"/>
    <property type="evidence" value="ECO:0007669"/>
    <property type="project" value="InterPro"/>
</dbReference>
<evidence type="ECO:0000313" key="1">
    <source>
        <dbReference type="EMBL" id="WKN36180.1"/>
    </source>
</evidence>
<dbReference type="InterPro" id="IPR002514">
    <property type="entry name" value="Transposase_8"/>
</dbReference>
<dbReference type="GO" id="GO:0004803">
    <property type="term" value="F:transposase activity"/>
    <property type="evidence" value="ECO:0007669"/>
    <property type="project" value="InterPro"/>
</dbReference>
<dbReference type="EMBL" id="CP120682">
    <property type="protein sequence ID" value="WKN36180.1"/>
    <property type="molecule type" value="Genomic_DNA"/>
</dbReference>